<accession>A0A7W8E391</accession>
<feature type="transmembrane region" description="Helical" evidence="2">
    <location>
        <begin position="226"/>
        <end position="247"/>
    </location>
</feature>
<organism evidence="3 4">
    <name type="scientific">Granulicella aggregans</name>
    <dbReference type="NCBI Taxonomy" id="474949"/>
    <lineage>
        <taxon>Bacteria</taxon>
        <taxon>Pseudomonadati</taxon>
        <taxon>Acidobacteriota</taxon>
        <taxon>Terriglobia</taxon>
        <taxon>Terriglobales</taxon>
        <taxon>Acidobacteriaceae</taxon>
        <taxon>Granulicella</taxon>
    </lineage>
</organism>
<dbReference type="RefSeq" id="WP_246408605.1">
    <property type="nucleotide sequence ID" value="NZ_JACHIP010000001.1"/>
</dbReference>
<evidence type="ECO:0000256" key="1">
    <source>
        <dbReference type="SAM" id="MobiDB-lite"/>
    </source>
</evidence>
<evidence type="ECO:0000256" key="2">
    <source>
        <dbReference type="SAM" id="Phobius"/>
    </source>
</evidence>
<gene>
    <name evidence="3" type="ORF">HDF16_000579</name>
</gene>
<keyword evidence="2" id="KW-0812">Transmembrane</keyword>
<reference evidence="3 4" key="1">
    <citation type="submission" date="2020-08" db="EMBL/GenBank/DDBJ databases">
        <title>Genomic Encyclopedia of Type Strains, Phase IV (KMG-V): Genome sequencing to study the core and pangenomes of soil and plant-associated prokaryotes.</title>
        <authorList>
            <person name="Whitman W."/>
        </authorList>
    </citation>
    <scope>NUCLEOTIDE SEQUENCE [LARGE SCALE GENOMIC DNA]</scope>
    <source>
        <strain evidence="3 4">M8UP14</strain>
    </source>
</reference>
<evidence type="ECO:0000313" key="3">
    <source>
        <dbReference type="EMBL" id="MBB5055910.1"/>
    </source>
</evidence>
<evidence type="ECO:0000313" key="4">
    <source>
        <dbReference type="Proteomes" id="UP000540989"/>
    </source>
</evidence>
<keyword evidence="4" id="KW-1185">Reference proteome</keyword>
<sequence length="250" mass="27008">MPDAPAKAGSPQHSAGDAARAVAHSVSDTVNHAMHSAPERDPEPRWPALLALFAIGGLRLALPDSLAVGPNWLVLVVIVVLIVPTVIARRMSNHTMNQVLGYITNAVITLDMAWSLWLLVAALPAHKESPGELLRSAAALWLTNILVFASWYWRLDGGGPNARDLRGAHTDGAFLFPQMTLAPDARRDMGEDSWSPGFVDYLFIAFNTSTAFSPTDCPVLSRWAKVLMMIQAIISFATVVLLAARAVNIL</sequence>
<keyword evidence="2" id="KW-1133">Transmembrane helix</keyword>
<keyword evidence="2" id="KW-0472">Membrane</keyword>
<feature type="transmembrane region" description="Helical" evidence="2">
    <location>
        <begin position="99"/>
        <end position="121"/>
    </location>
</feature>
<dbReference type="EMBL" id="JACHIP010000001">
    <property type="protein sequence ID" value="MBB5055910.1"/>
    <property type="molecule type" value="Genomic_DNA"/>
</dbReference>
<comment type="caution">
    <text evidence="3">The sequence shown here is derived from an EMBL/GenBank/DDBJ whole genome shotgun (WGS) entry which is preliminary data.</text>
</comment>
<feature type="region of interest" description="Disordered" evidence="1">
    <location>
        <begin position="1"/>
        <end position="21"/>
    </location>
</feature>
<feature type="transmembrane region" description="Helical" evidence="2">
    <location>
        <begin position="68"/>
        <end position="87"/>
    </location>
</feature>
<protein>
    <submittedName>
        <fullName evidence="3">Putative membrane protein</fullName>
    </submittedName>
</protein>
<proteinExistence type="predicted"/>
<feature type="transmembrane region" description="Helical" evidence="2">
    <location>
        <begin position="133"/>
        <end position="153"/>
    </location>
</feature>
<dbReference type="AlphaFoldDB" id="A0A7W8E391"/>
<name>A0A7W8E391_9BACT</name>
<dbReference type="Proteomes" id="UP000540989">
    <property type="component" value="Unassembled WGS sequence"/>
</dbReference>